<feature type="domain" description="N-acetyltransferase" evidence="2">
    <location>
        <begin position="15"/>
        <end position="226"/>
    </location>
</feature>
<dbReference type="EMBL" id="KF184803">
    <property type="protein sequence ID" value="AGT17212.1"/>
    <property type="molecule type" value="Genomic_DNA"/>
</dbReference>
<dbReference type="Pfam" id="PF00583">
    <property type="entry name" value="Acetyltransf_1"/>
    <property type="match status" value="1"/>
</dbReference>
<feature type="region of interest" description="Disordered" evidence="1">
    <location>
        <begin position="41"/>
        <end position="72"/>
    </location>
</feature>
<dbReference type="PANTHER" id="PTHR47370:SF6">
    <property type="entry name" value="N-ACETYLTRANSFERASE HLS1-RELATED"/>
    <property type="match status" value="1"/>
</dbReference>
<accession>A0A059Q0Q7</accession>
<dbReference type="Gene3D" id="3.40.630.30">
    <property type="match status" value="1"/>
</dbReference>
<dbReference type="FunFam" id="3.40.630.30:FF:000284">
    <property type="entry name" value="Putative N-acetyltransferase HLS1"/>
    <property type="match status" value="1"/>
</dbReference>
<dbReference type="InterPro" id="IPR000182">
    <property type="entry name" value="GNAT_dom"/>
</dbReference>
<dbReference type="PANTHER" id="PTHR47370">
    <property type="entry name" value="ACYL-COA N-ACYLTRANSFERASES (NAT) SUPERFAMILY PROTEIN"/>
    <property type="match status" value="1"/>
</dbReference>
<dbReference type="GO" id="GO:0016747">
    <property type="term" value="F:acyltransferase activity, transferring groups other than amino-acyl groups"/>
    <property type="evidence" value="ECO:0007669"/>
    <property type="project" value="InterPro"/>
</dbReference>
<gene>
    <name evidence="3" type="ORF">SHCRBa_269_K20_F_170</name>
</gene>
<evidence type="ECO:0000256" key="1">
    <source>
        <dbReference type="SAM" id="MobiDB-lite"/>
    </source>
</evidence>
<proteinExistence type="predicted"/>
<feature type="compositionally biased region" description="Basic and acidic residues" evidence="1">
    <location>
        <begin position="49"/>
        <end position="60"/>
    </location>
</feature>
<dbReference type="AlphaFoldDB" id="A0A059Q0Q7"/>
<evidence type="ECO:0000313" key="3">
    <source>
        <dbReference type="EMBL" id="AGT17212.1"/>
    </source>
</evidence>
<organism evidence="3">
    <name type="scientific">Saccharum hybrid cultivar R570</name>
    <dbReference type="NCBI Taxonomy" id="131158"/>
    <lineage>
        <taxon>Eukaryota</taxon>
        <taxon>Viridiplantae</taxon>
        <taxon>Streptophyta</taxon>
        <taxon>Embryophyta</taxon>
        <taxon>Tracheophyta</taxon>
        <taxon>Spermatophyta</taxon>
        <taxon>Magnoliopsida</taxon>
        <taxon>Liliopsida</taxon>
        <taxon>Poales</taxon>
        <taxon>Poaceae</taxon>
        <taxon>PACMAD clade</taxon>
        <taxon>Panicoideae</taxon>
        <taxon>Andropogonodae</taxon>
        <taxon>Andropogoneae</taxon>
        <taxon>Saccharinae</taxon>
        <taxon>Saccharum</taxon>
        <taxon>Saccharum officinarum species complex</taxon>
    </lineage>
</organism>
<sequence>MGVMHEAETVKKTMIRVREFDVERDLRAVEELERLCQVGLSSDQGSDPVADHDGGAEKTARSSKKKKKKKKGMSLYVEQIGDPFARVRHAPDNVMLVAEYGQEDEVVGVIKVCTRMVSRGKKKQSLSSSSKQFVKVACLLGLRVSPSHRRHGIATELVRRAESWCAARGAAYATMATTESNAASLALFTGRFAYAPFKRPVFLGHPVHRHRVRIPRAHRVLRLPPPLAAAAYAALLPPSAAEFLPADLPALLNHKLTLGTYLAIQRGGGPDENPARTPSFALLSVWDATRSLRLRVGGAPTLLRASLAAARALDRHAPWLQVPSVPDIFRPFGTYLMYGLRMSGPEGPALLRSLCRHAHNVARKNPACAVLAADLGPDDPAKAVVPHWPNDDDDWTTSPPPSVLFVDPREF</sequence>
<dbReference type="InterPro" id="IPR016181">
    <property type="entry name" value="Acyl_CoA_acyltransferase"/>
</dbReference>
<dbReference type="CDD" id="cd04301">
    <property type="entry name" value="NAT_SF"/>
    <property type="match status" value="1"/>
</dbReference>
<dbReference type="InterPro" id="IPR052810">
    <property type="entry name" value="Plant_NAT"/>
</dbReference>
<feature type="compositionally biased region" description="Basic residues" evidence="1">
    <location>
        <begin position="61"/>
        <end position="72"/>
    </location>
</feature>
<dbReference type="PROSITE" id="PS51186">
    <property type="entry name" value="GNAT"/>
    <property type="match status" value="1"/>
</dbReference>
<evidence type="ECO:0000259" key="2">
    <source>
        <dbReference type="PROSITE" id="PS51186"/>
    </source>
</evidence>
<keyword evidence="3" id="KW-0808">Transferase</keyword>
<reference evidence="3" key="1">
    <citation type="submission" date="2013-05" db="EMBL/GenBank/DDBJ databases">
        <title>Building the sugarcane genome for biotechnology and identifying evolutionary trends.</title>
        <authorList>
            <person name="De Setta N."/>
            <person name="Monteiro-Vitorello C.B."/>
            <person name="Metcalfe C.J."/>
            <person name="Cruz G.M.Q."/>
            <person name="Del Bem L.E."/>
            <person name="Vicentini R."/>
            <person name="Nogueira F.T.S."/>
            <person name="Campos R.A."/>
            <person name="Nunes S.L."/>
            <person name="Turrini P.C.G."/>
            <person name="Vieira A.P."/>
            <person name="Cruz E.A.O."/>
            <person name="Correa T.C.S."/>
            <person name="Hotta C.T."/>
            <person name="de Mello-Varani A."/>
            <person name="Vautrin S."/>
            <person name="Trindade A.S."/>
            <person name="Vilela M.M."/>
            <person name="Horta C.L."/>
            <person name="Sato P.M."/>
            <person name="de Andrade R.F."/>
            <person name="Nishiyama M.Y."/>
            <person name="Cardoso-Silva C.B."/>
            <person name="Scortecci K.C."/>
            <person name="Garcia A.A.F."/>
            <person name="Carneiro M.S."/>
            <person name="Kim C."/>
            <person name="Paterson A.H."/>
            <person name="Berges H."/>
            <person name="D'Hont A."/>
            <person name="de-Souza A.P."/>
            <person name="Souza G.M."/>
            <person name="Vincentz M."/>
            <person name="Kitajima J.P."/>
            <person name="Van Sluys M.-A."/>
        </authorList>
    </citation>
    <scope>NUCLEOTIDE SEQUENCE</scope>
</reference>
<protein>
    <submittedName>
        <fullName evidence="3">GCN5-related N-acetyltransferase-like protein</fullName>
    </submittedName>
</protein>
<dbReference type="SUPFAM" id="SSF55729">
    <property type="entry name" value="Acyl-CoA N-acyltransferases (Nat)"/>
    <property type="match status" value="1"/>
</dbReference>
<name>A0A059Q0Q7_9POAL</name>